<comment type="caution">
    <text evidence="2">The sequence shown here is derived from an EMBL/GenBank/DDBJ whole genome shotgun (WGS) entry which is preliminary data.</text>
</comment>
<organism evidence="2">
    <name type="scientific">Solanum chilense</name>
    <name type="common">Tomato</name>
    <name type="synonym">Lycopersicon chilense</name>
    <dbReference type="NCBI Taxonomy" id="4083"/>
    <lineage>
        <taxon>Eukaryota</taxon>
        <taxon>Viridiplantae</taxon>
        <taxon>Streptophyta</taxon>
        <taxon>Embryophyta</taxon>
        <taxon>Tracheophyta</taxon>
        <taxon>Spermatophyta</taxon>
        <taxon>Magnoliopsida</taxon>
        <taxon>eudicotyledons</taxon>
        <taxon>Gunneridae</taxon>
        <taxon>Pentapetalae</taxon>
        <taxon>asterids</taxon>
        <taxon>lamiids</taxon>
        <taxon>Solanales</taxon>
        <taxon>Solanaceae</taxon>
        <taxon>Solanoideae</taxon>
        <taxon>Solaneae</taxon>
        <taxon>Solanum</taxon>
        <taxon>Solanum subgen. Lycopersicon</taxon>
    </lineage>
</organism>
<feature type="region of interest" description="Disordered" evidence="1">
    <location>
        <begin position="1"/>
        <end position="101"/>
    </location>
</feature>
<dbReference type="AlphaFoldDB" id="A0A6N2AIP1"/>
<feature type="compositionally biased region" description="Basic residues" evidence="1">
    <location>
        <begin position="125"/>
        <end position="137"/>
    </location>
</feature>
<feature type="compositionally biased region" description="Basic and acidic residues" evidence="1">
    <location>
        <begin position="85"/>
        <end position="101"/>
    </location>
</feature>
<evidence type="ECO:0000256" key="1">
    <source>
        <dbReference type="SAM" id="MobiDB-lite"/>
    </source>
</evidence>
<dbReference type="EMBL" id="RXGB01019584">
    <property type="protein sequence ID" value="TMW82156.1"/>
    <property type="molecule type" value="Genomic_DNA"/>
</dbReference>
<feature type="compositionally biased region" description="Polar residues" evidence="1">
    <location>
        <begin position="42"/>
        <end position="67"/>
    </location>
</feature>
<name>A0A6N2AIP1_SOLCI</name>
<gene>
    <name evidence="2" type="ORF">EJD97_006641</name>
</gene>
<feature type="compositionally biased region" description="Low complexity" evidence="1">
    <location>
        <begin position="25"/>
        <end position="41"/>
    </location>
</feature>
<accession>A0A6N2AIP1</accession>
<sequence length="294" mass="32907">MSDPSSASKQMHTTLSEIEPITLYSPSSTGSRSNLPSSSPSDNPENTFHSIDLNSSSVPTGPGNEQSIHWKVERRDLNASKKGKEKVVGEVSKKRPITRSDAKKMMVDSLKANLNVSAEKTEKGYRKKRSGKRKPRETKKVEQKISTKETAKGKRKRSQEPGTQVHINEEQCKFEPQNLPGLMLEHMYNTVIERNGIRGIGYRYFLTEVFKYFNILLSVGKGKEIPRAKWLNLLKIRTNSSEVEELTMRLSGKDAEIANLNAELLTAQIEGPGSDAVQAPERENTELRAKVIAL</sequence>
<feature type="region of interest" description="Disordered" evidence="1">
    <location>
        <begin position="118"/>
        <end position="168"/>
    </location>
</feature>
<protein>
    <submittedName>
        <fullName evidence="2">Uncharacterized protein</fullName>
    </submittedName>
</protein>
<feature type="compositionally biased region" description="Basic and acidic residues" evidence="1">
    <location>
        <begin position="138"/>
        <end position="152"/>
    </location>
</feature>
<reference evidence="2" key="1">
    <citation type="submission" date="2019-05" db="EMBL/GenBank/DDBJ databases">
        <title>The de novo reference genome and transcriptome assemblies of the wild tomato species Solanum chilense.</title>
        <authorList>
            <person name="Stam R."/>
            <person name="Nosenko T."/>
            <person name="Hoerger A.C."/>
            <person name="Stephan W."/>
            <person name="Seidel M.A."/>
            <person name="Kuhn J.M.M."/>
            <person name="Haberer G."/>
            <person name="Tellier A."/>
        </authorList>
    </citation>
    <scope>NUCLEOTIDE SEQUENCE</scope>
    <source>
        <tissue evidence="2">Mature leaves</tissue>
    </source>
</reference>
<feature type="compositionally biased region" description="Basic and acidic residues" evidence="1">
    <location>
        <begin position="68"/>
        <end position="79"/>
    </location>
</feature>
<feature type="compositionally biased region" description="Polar residues" evidence="1">
    <location>
        <begin position="1"/>
        <end position="16"/>
    </location>
</feature>
<proteinExistence type="predicted"/>
<evidence type="ECO:0000313" key="2">
    <source>
        <dbReference type="EMBL" id="TMW82156.1"/>
    </source>
</evidence>